<organism evidence="1 2">
    <name type="scientific">Vararia minispora EC-137</name>
    <dbReference type="NCBI Taxonomy" id="1314806"/>
    <lineage>
        <taxon>Eukaryota</taxon>
        <taxon>Fungi</taxon>
        <taxon>Dikarya</taxon>
        <taxon>Basidiomycota</taxon>
        <taxon>Agaricomycotina</taxon>
        <taxon>Agaricomycetes</taxon>
        <taxon>Russulales</taxon>
        <taxon>Lachnocladiaceae</taxon>
        <taxon>Vararia</taxon>
    </lineage>
</organism>
<reference evidence="1" key="2">
    <citation type="journal article" date="2022" name="New Phytol.">
        <title>Evolutionary transition to the ectomycorrhizal habit in the genomes of a hyperdiverse lineage of mushroom-forming fungi.</title>
        <authorList>
            <person name="Looney B."/>
            <person name="Miyauchi S."/>
            <person name="Morin E."/>
            <person name="Drula E."/>
            <person name="Courty P.E."/>
            <person name="Kohler A."/>
            <person name="Kuo A."/>
            <person name="LaButti K."/>
            <person name="Pangilinan J."/>
            <person name="Lipzen A."/>
            <person name="Riley R."/>
            <person name="Andreopoulos W."/>
            <person name="He G."/>
            <person name="Johnson J."/>
            <person name="Nolan M."/>
            <person name="Tritt A."/>
            <person name="Barry K.W."/>
            <person name="Grigoriev I.V."/>
            <person name="Nagy L.G."/>
            <person name="Hibbett D."/>
            <person name="Henrissat B."/>
            <person name="Matheny P.B."/>
            <person name="Labbe J."/>
            <person name="Martin F.M."/>
        </authorList>
    </citation>
    <scope>NUCLEOTIDE SEQUENCE</scope>
    <source>
        <strain evidence="1">EC-137</strain>
    </source>
</reference>
<sequence>MADDYFPIDFSHPAVREYMSLIRRLQVLTPLSLLANIVTVAVCSFVVHPSLGDITRWHPASISPSVPVVAFYILAIYVLQVGYCLLLVIVTKTETKKTVVKGVGHALVFSNWIMAAWAISWTLQWWIPSTALLGIQALALLYANMVLIIYHEPTFARPLDIVFIHAPMRLLFILTVGLLFPYSLLITLGHGQSPAHHDNYQWEGFAVMISVNLVGLFIIAARRDIVWAAGATWVDVAVWSSEHKPAPVFVTAVIFTVFHPLTLLMATVWVTCLKSRSQGRIRLPPDEEPGRPHAQAGGRAHNGEIQSDWS</sequence>
<protein>
    <submittedName>
        <fullName evidence="1">Uncharacterized protein</fullName>
    </submittedName>
</protein>
<dbReference type="EMBL" id="MU273577">
    <property type="protein sequence ID" value="KAI0031517.1"/>
    <property type="molecule type" value="Genomic_DNA"/>
</dbReference>
<keyword evidence="2" id="KW-1185">Reference proteome</keyword>
<dbReference type="Proteomes" id="UP000814128">
    <property type="component" value="Unassembled WGS sequence"/>
</dbReference>
<evidence type="ECO:0000313" key="2">
    <source>
        <dbReference type="Proteomes" id="UP000814128"/>
    </source>
</evidence>
<gene>
    <name evidence="1" type="ORF">K488DRAFT_51946</name>
</gene>
<evidence type="ECO:0000313" key="1">
    <source>
        <dbReference type="EMBL" id="KAI0031517.1"/>
    </source>
</evidence>
<reference evidence="1" key="1">
    <citation type="submission" date="2021-02" db="EMBL/GenBank/DDBJ databases">
        <authorList>
            <consortium name="DOE Joint Genome Institute"/>
            <person name="Ahrendt S."/>
            <person name="Looney B.P."/>
            <person name="Miyauchi S."/>
            <person name="Morin E."/>
            <person name="Drula E."/>
            <person name="Courty P.E."/>
            <person name="Chicoki N."/>
            <person name="Fauchery L."/>
            <person name="Kohler A."/>
            <person name="Kuo A."/>
            <person name="Labutti K."/>
            <person name="Pangilinan J."/>
            <person name="Lipzen A."/>
            <person name="Riley R."/>
            <person name="Andreopoulos W."/>
            <person name="He G."/>
            <person name="Johnson J."/>
            <person name="Barry K.W."/>
            <person name="Grigoriev I.V."/>
            <person name="Nagy L."/>
            <person name="Hibbett D."/>
            <person name="Henrissat B."/>
            <person name="Matheny P.B."/>
            <person name="Labbe J."/>
            <person name="Martin F."/>
        </authorList>
    </citation>
    <scope>NUCLEOTIDE SEQUENCE</scope>
    <source>
        <strain evidence="1">EC-137</strain>
    </source>
</reference>
<accession>A0ACB8QIQ2</accession>
<name>A0ACB8QIQ2_9AGAM</name>
<proteinExistence type="predicted"/>
<comment type="caution">
    <text evidence="1">The sequence shown here is derived from an EMBL/GenBank/DDBJ whole genome shotgun (WGS) entry which is preliminary data.</text>
</comment>